<evidence type="ECO:0000313" key="3">
    <source>
        <dbReference type="Proteomes" id="UP001353858"/>
    </source>
</evidence>
<evidence type="ECO:0000259" key="1">
    <source>
        <dbReference type="PROSITE" id="PS50878"/>
    </source>
</evidence>
<dbReference type="EMBL" id="JARPUR010000001">
    <property type="protein sequence ID" value="KAK4884497.1"/>
    <property type="molecule type" value="Genomic_DNA"/>
</dbReference>
<dbReference type="Pfam" id="PF00078">
    <property type="entry name" value="RVT_1"/>
    <property type="match status" value="1"/>
</dbReference>
<comment type="caution">
    <text evidence="2">The sequence shown here is derived from an EMBL/GenBank/DDBJ whole genome shotgun (WGS) entry which is preliminary data.</text>
</comment>
<evidence type="ECO:0000313" key="2">
    <source>
        <dbReference type="EMBL" id="KAK4884497.1"/>
    </source>
</evidence>
<dbReference type="AlphaFoldDB" id="A0AAN7Q7E7"/>
<dbReference type="PANTHER" id="PTHR21301">
    <property type="entry name" value="REVERSE TRANSCRIPTASE"/>
    <property type="match status" value="1"/>
</dbReference>
<organism evidence="2 3">
    <name type="scientific">Aquatica leii</name>
    <dbReference type="NCBI Taxonomy" id="1421715"/>
    <lineage>
        <taxon>Eukaryota</taxon>
        <taxon>Metazoa</taxon>
        <taxon>Ecdysozoa</taxon>
        <taxon>Arthropoda</taxon>
        <taxon>Hexapoda</taxon>
        <taxon>Insecta</taxon>
        <taxon>Pterygota</taxon>
        <taxon>Neoptera</taxon>
        <taxon>Endopterygota</taxon>
        <taxon>Coleoptera</taxon>
        <taxon>Polyphaga</taxon>
        <taxon>Elateriformia</taxon>
        <taxon>Elateroidea</taxon>
        <taxon>Lampyridae</taxon>
        <taxon>Luciolinae</taxon>
        <taxon>Aquatica</taxon>
    </lineage>
</organism>
<dbReference type="Proteomes" id="UP001353858">
    <property type="component" value="Unassembled WGS sequence"/>
</dbReference>
<dbReference type="InterPro" id="IPR000477">
    <property type="entry name" value="RT_dom"/>
</dbReference>
<name>A0AAN7Q7E7_9COLE</name>
<dbReference type="InterPro" id="IPR058912">
    <property type="entry name" value="HTH_animal"/>
</dbReference>
<reference evidence="3" key="1">
    <citation type="submission" date="2023-01" db="EMBL/GenBank/DDBJ databases">
        <title>Key to firefly adult light organ development and bioluminescence: homeobox transcription factors regulate luciferase expression and transportation to peroxisome.</title>
        <authorList>
            <person name="Fu X."/>
        </authorList>
    </citation>
    <scope>NUCLEOTIDE SEQUENCE [LARGE SCALE GENOMIC DNA]</scope>
</reference>
<dbReference type="InterPro" id="IPR043502">
    <property type="entry name" value="DNA/RNA_pol_sf"/>
</dbReference>
<accession>A0AAN7Q7E7</accession>
<dbReference type="SUPFAM" id="SSF56672">
    <property type="entry name" value="DNA/RNA polymerases"/>
    <property type="match status" value="1"/>
</dbReference>
<feature type="domain" description="Reverse transcriptase" evidence="1">
    <location>
        <begin position="1"/>
        <end position="202"/>
    </location>
</feature>
<gene>
    <name evidence="2" type="ORF">RN001_000768</name>
</gene>
<dbReference type="PANTHER" id="PTHR21301:SF10">
    <property type="entry name" value="REVERSE TRANSCRIPTASE DOMAIN-CONTAINING PROTEIN"/>
    <property type="match status" value="1"/>
</dbReference>
<dbReference type="GO" id="GO:0071897">
    <property type="term" value="P:DNA biosynthetic process"/>
    <property type="evidence" value="ECO:0007669"/>
    <property type="project" value="UniProtKB-ARBA"/>
</dbReference>
<sequence length="432" mass="50568">MYPTTRFLSHLFNKQINFQTTFAVKNTKKLLNNLNSIELQSNSNIHICSFDIVNLFPFVPTGEVISLISDLLHHTDFPNIVTEQILSLTKFCLNNMVFQFNNQLYSQTEGLPMGSPLSPVLAEIFLTNFENKLISINVLFKKHILFWNRYVDDILCVFTGSDADIEHFLMFLNNLHPRIKFTLEKSVNNTLPFLDLYISINNNSFTYDIYRKPTTTDHVIPFDSNHPMSHKMAAFRFFFNRLFTTPLNQNNYNKELDTVFFIALKNNFPVRLIYNLYNKMSLKYNISLVTSLSKINKPNKTYISIPFIRNYENLINRFNKNSDHEFCISFTSPVSLKHTFCKLKDNVNKSQLSGIYKLVCSCGKIYIGKTKRAFEIRLKEHLRYLSHPSRYLTNPTSINECDHWFVDGTFKCTPPLFYQVYVFLLNPDSGHW</sequence>
<keyword evidence="3" id="KW-1185">Reference proteome</keyword>
<dbReference type="PROSITE" id="PS50878">
    <property type="entry name" value="RT_POL"/>
    <property type="match status" value="1"/>
</dbReference>
<protein>
    <recommendedName>
        <fullName evidence="1">Reverse transcriptase domain-containing protein</fullName>
    </recommendedName>
</protein>
<dbReference type="Pfam" id="PF26215">
    <property type="entry name" value="HTH_animal"/>
    <property type="match status" value="1"/>
</dbReference>
<proteinExistence type="predicted"/>